<keyword evidence="3 9" id="KW-0813">Transport</keyword>
<evidence type="ECO:0000256" key="8">
    <source>
        <dbReference type="ARBA" id="ARBA00023136"/>
    </source>
</evidence>
<dbReference type="InterPro" id="IPR000515">
    <property type="entry name" value="MetI-like"/>
</dbReference>
<dbReference type="PANTHER" id="PTHR30614">
    <property type="entry name" value="MEMBRANE COMPONENT OF AMINO ACID ABC TRANSPORTER"/>
    <property type="match status" value="1"/>
</dbReference>
<evidence type="ECO:0000256" key="1">
    <source>
        <dbReference type="ARBA" id="ARBA00004429"/>
    </source>
</evidence>
<evidence type="ECO:0000313" key="12">
    <source>
        <dbReference type="Proteomes" id="UP001595848"/>
    </source>
</evidence>
<reference evidence="12" key="1">
    <citation type="journal article" date="2019" name="Int. J. Syst. Evol. Microbiol.">
        <title>The Global Catalogue of Microorganisms (GCM) 10K type strain sequencing project: providing services to taxonomists for standard genome sequencing and annotation.</title>
        <authorList>
            <consortium name="The Broad Institute Genomics Platform"/>
            <consortium name="The Broad Institute Genome Sequencing Center for Infectious Disease"/>
            <person name="Wu L."/>
            <person name="Ma J."/>
        </authorList>
    </citation>
    <scope>NUCLEOTIDE SEQUENCE [LARGE SCALE GENOMIC DNA]</scope>
    <source>
        <strain evidence="12">LMG 24813</strain>
    </source>
</reference>
<comment type="similarity">
    <text evidence="2">Belongs to the binding-protein-dependent transport system permease family. HisMQ subfamily.</text>
</comment>
<feature type="transmembrane region" description="Helical" evidence="9">
    <location>
        <begin position="20"/>
        <end position="42"/>
    </location>
</feature>
<evidence type="ECO:0000313" key="11">
    <source>
        <dbReference type="EMBL" id="MFC4201457.1"/>
    </source>
</evidence>
<keyword evidence="7 9" id="KW-1133">Transmembrane helix</keyword>
<evidence type="ECO:0000256" key="5">
    <source>
        <dbReference type="ARBA" id="ARBA00022692"/>
    </source>
</evidence>
<name>A0ABV8P0W6_9BURK</name>
<dbReference type="RefSeq" id="WP_217963187.1">
    <property type="nucleotide sequence ID" value="NZ_JAHTBN010000002.1"/>
</dbReference>
<keyword evidence="4" id="KW-1003">Cell membrane</keyword>
<evidence type="ECO:0000256" key="4">
    <source>
        <dbReference type="ARBA" id="ARBA00022475"/>
    </source>
</evidence>
<feature type="domain" description="ABC transmembrane type-1" evidence="10">
    <location>
        <begin position="14"/>
        <end position="206"/>
    </location>
</feature>
<dbReference type="CDD" id="cd06261">
    <property type="entry name" value="TM_PBP2"/>
    <property type="match status" value="1"/>
</dbReference>
<proteinExistence type="inferred from homology"/>
<dbReference type="Pfam" id="PF00528">
    <property type="entry name" value="BPD_transp_1"/>
    <property type="match status" value="1"/>
</dbReference>
<dbReference type="InterPro" id="IPR043429">
    <property type="entry name" value="ArtM/GltK/GlnP/TcyL/YhdX-like"/>
</dbReference>
<accession>A0ABV8P0W6</accession>
<evidence type="ECO:0000256" key="2">
    <source>
        <dbReference type="ARBA" id="ARBA00010072"/>
    </source>
</evidence>
<dbReference type="PANTHER" id="PTHR30614:SF0">
    <property type="entry name" value="L-CYSTINE TRANSPORT SYSTEM PERMEASE PROTEIN TCYL"/>
    <property type="match status" value="1"/>
</dbReference>
<evidence type="ECO:0000259" key="10">
    <source>
        <dbReference type="PROSITE" id="PS50928"/>
    </source>
</evidence>
<comment type="subcellular location">
    <subcellularLocation>
        <location evidence="1">Cell inner membrane</location>
        <topology evidence="1">Multi-pass membrane protein</topology>
    </subcellularLocation>
    <subcellularLocation>
        <location evidence="9">Cell membrane</location>
        <topology evidence="9">Multi-pass membrane protein</topology>
    </subcellularLocation>
</comment>
<evidence type="ECO:0000256" key="6">
    <source>
        <dbReference type="ARBA" id="ARBA00022970"/>
    </source>
</evidence>
<dbReference type="PROSITE" id="PS50928">
    <property type="entry name" value="ABC_TM1"/>
    <property type="match status" value="1"/>
</dbReference>
<dbReference type="EMBL" id="JBHSBV010000003">
    <property type="protein sequence ID" value="MFC4201457.1"/>
    <property type="molecule type" value="Genomic_DNA"/>
</dbReference>
<feature type="transmembrane region" description="Helical" evidence="9">
    <location>
        <begin position="54"/>
        <end position="77"/>
    </location>
</feature>
<sequence>MFDLKAIAEALPLLVKAAQMTLLVSALGLVVGYVLAVGIATARLSSSRMLQRLGAVYVFIFRGVPLIVQLMMAYYFLPFVGINVPPIAASILAISLCEGAYLGEILRGGFLGIPKGQLEATQLLGFSRVDTLLRIEIPQALKLTMPSLINEMIMLVKASSLISIVGVAEITRTAQNIAASTFLPLQTYIAAGLVYMVINGVLSIAGHVAERRYGRS</sequence>
<dbReference type="InterPro" id="IPR010065">
    <property type="entry name" value="AA_ABC_transptr_permease_3TM"/>
</dbReference>
<dbReference type="Proteomes" id="UP001595848">
    <property type="component" value="Unassembled WGS sequence"/>
</dbReference>
<protein>
    <submittedName>
        <fullName evidence="11">Amino acid ABC transporter permease</fullName>
    </submittedName>
</protein>
<evidence type="ECO:0000256" key="3">
    <source>
        <dbReference type="ARBA" id="ARBA00022448"/>
    </source>
</evidence>
<keyword evidence="12" id="KW-1185">Reference proteome</keyword>
<gene>
    <name evidence="11" type="ORF">ACFOY1_10880</name>
</gene>
<feature type="transmembrane region" description="Helical" evidence="9">
    <location>
        <begin position="188"/>
        <end position="209"/>
    </location>
</feature>
<dbReference type="NCBIfam" id="TIGR01726">
    <property type="entry name" value="HEQRo_perm_3TM"/>
    <property type="match status" value="1"/>
</dbReference>
<evidence type="ECO:0000256" key="9">
    <source>
        <dbReference type="RuleBase" id="RU363032"/>
    </source>
</evidence>
<comment type="caution">
    <text evidence="11">The sequence shown here is derived from an EMBL/GenBank/DDBJ whole genome shotgun (WGS) entry which is preliminary data.</text>
</comment>
<keyword evidence="8 9" id="KW-0472">Membrane</keyword>
<evidence type="ECO:0000256" key="7">
    <source>
        <dbReference type="ARBA" id="ARBA00022989"/>
    </source>
</evidence>
<keyword evidence="5 9" id="KW-0812">Transmembrane</keyword>
<keyword evidence="6" id="KW-0029">Amino-acid transport</keyword>
<organism evidence="11 12">
    <name type="scientific">Candidimonas humi</name>
    <dbReference type="NCBI Taxonomy" id="683355"/>
    <lineage>
        <taxon>Bacteria</taxon>
        <taxon>Pseudomonadati</taxon>
        <taxon>Pseudomonadota</taxon>
        <taxon>Betaproteobacteria</taxon>
        <taxon>Burkholderiales</taxon>
        <taxon>Alcaligenaceae</taxon>
        <taxon>Candidimonas</taxon>
    </lineage>
</organism>